<dbReference type="Pfam" id="PF00593">
    <property type="entry name" value="TonB_dep_Rec_b-barrel"/>
    <property type="match status" value="1"/>
</dbReference>
<keyword evidence="3 11" id="KW-1134">Transmembrane beta strand</keyword>
<feature type="chain" id="PRO_5009209587" description="TonB-dependent receptor" evidence="13">
    <location>
        <begin position="22"/>
        <end position="746"/>
    </location>
</feature>
<dbReference type="GO" id="GO:0009279">
    <property type="term" value="C:cell outer membrane"/>
    <property type="evidence" value="ECO:0007669"/>
    <property type="project" value="UniProtKB-SubCell"/>
</dbReference>
<evidence type="ECO:0000256" key="10">
    <source>
        <dbReference type="ARBA" id="ARBA00023237"/>
    </source>
</evidence>
<keyword evidence="7" id="KW-0406">Ion transport</keyword>
<dbReference type="PROSITE" id="PS52016">
    <property type="entry name" value="TONB_DEPENDENT_REC_3"/>
    <property type="match status" value="1"/>
</dbReference>
<organism evidence="16 17">
    <name type="scientific">Alteromonas confluentis</name>
    <dbReference type="NCBI Taxonomy" id="1656094"/>
    <lineage>
        <taxon>Bacteria</taxon>
        <taxon>Pseudomonadati</taxon>
        <taxon>Pseudomonadota</taxon>
        <taxon>Gammaproteobacteria</taxon>
        <taxon>Alteromonadales</taxon>
        <taxon>Alteromonadaceae</taxon>
        <taxon>Alteromonas/Salinimonas group</taxon>
        <taxon>Alteromonas</taxon>
    </lineage>
</organism>
<evidence type="ECO:0000256" key="3">
    <source>
        <dbReference type="ARBA" id="ARBA00022452"/>
    </source>
</evidence>
<dbReference type="STRING" id="1656094.BFC18_12365"/>
<dbReference type="RefSeq" id="WP_070125620.1">
    <property type="nucleotide sequence ID" value="NZ_MDHN01000028.1"/>
</dbReference>
<sequence length="746" mass="82276">MPNQFTPVICLFTAASLPSFAQSTNDNSEQERTEVIEVTAQKKVTTLQSTPIAISAFTGNMLQQRNIDDLSNLQSYVPALHVGQEQDGFKISIRGIGLQGTSSISDSGVAFYIDDNYIARPAGGSAILYDIARVEVLRGPQGTLYGRNATGGVVNVISNTPKDYFEAKAGVSVGERNLRELRGLVNLPVNEKSAVRFSSVYTEEDGYVRNLSDEPGTDDFFGTDGDVTIKGQYQYNADDDLQLMISANYSDLKGTGVNMTYLERNIGGPPPVRALLATMPEDPQDPLIADNNTEAYNHTETASTFVRLTKTFGELEGFLQASYMNQKSRLQQDFDASPVDISIFNKEQDSIAKSVEARLSSSSNDVLTWLLGGYYFVEDTFIFRRVRLNGLTPGGPISLPDFLLDEDGTSETTAAFTSATYTLTDTLNLSAGLRYTSDNKRGVKVTRGNFGLPFPPDIPNDIYSGDASFSETTWRLGAEWSPSSDILVYTSASTGYKAGGFNLTSNGLPYDAEQLMAYEFGVKSEWLDKRLRINLDSFYYDYEDMQLTTLTTVNNAPGQFTSNAARSTIQGFEIDSRYIVDANWKLFFNYTLTDAEFDELFSTDTRDPAPVFNELDPAGLGRTDLAGNKIPFVPQSSVQTGIEFGTEVSNGGYITAALNFLWQDDMYLREFNHPEIDKVEAYTRTDATVTYAFPGDALTLTAFITNIEDDTQKTNVYVSPGFLGFSATSAYSRPRTIGLKLDYQWE</sequence>
<name>A0A1E7ZAP4_9ALTE</name>
<dbReference type="GO" id="GO:0006826">
    <property type="term" value="P:iron ion transport"/>
    <property type="evidence" value="ECO:0007669"/>
    <property type="project" value="UniProtKB-KW"/>
</dbReference>
<feature type="domain" description="TonB-dependent receptor plug" evidence="15">
    <location>
        <begin position="47"/>
        <end position="153"/>
    </location>
</feature>
<evidence type="ECO:0000259" key="15">
    <source>
        <dbReference type="Pfam" id="PF07715"/>
    </source>
</evidence>
<evidence type="ECO:0000256" key="9">
    <source>
        <dbReference type="ARBA" id="ARBA00023136"/>
    </source>
</evidence>
<comment type="caution">
    <text evidence="16">The sequence shown here is derived from an EMBL/GenBank/DDBJ whole genome shotgun (WGS) entry which is preliminary data.</text>
</comment>
<dbReference type="PANTHER" id="PTHR32552">
    <property type="entry name" value="FERRICHROME IRON RECEPTOR-RELATED"/>
    <property type="match status" value="1"/>
</dbReference>
<evidence type="ECO:0000256" key="4">
    <source>
        <dbReference type="ARBA" id="ARBA00022496"/>
    </source>
</evidence>
<keyword evidence="4" id="KW-0410">Iron transport</keyword>
<dbReference type="SUPFAM" id="SSF56935">
    <property type="entry name" value="Porins"/>
    <property type="match status" value="1"/>
</dbReference>
<evidence type="ECO:0000256" key="6">
    <source>
        <dbReference type="ARBA" id="ARBA00023004"/>
    </source>
</evidence>
<keyword evidence="2 11" id="KW-0813">Transport</keyword>
<dbReference type="PANTHER" id="PTHR32552:SF81">
    <property type="entry name" value="TONB-DEPENDENT OUTER MEMBRANE RECEPTOR"/>
    <property type="match status" value="1"/>
</dbReference>
<keyword evidence="17" id="KW-1185">Reference proteome</keyword>
<evidence type="ECO:0000256" key="13">
    <source>
        <dbReference type="SAM" id="SignalP"/>
    </source>
</evidence>
<reference evidence="16 17" key="1">
    <citation type="submission" date="2016-08" db="EMBL/GenBank/DDBJ databases">
        <authorList>
            <person name="Seilhamer J.J."/>
        </authorList>
    </citation>
    <scope>NUCLEOTIDE SEQUENCE [LARGE SCALE GENOMIC DNA]</scope>
    <source>
        <strain evidence="16 17">KCTC 42603</strain>
    </source>
</reference>
<dbReference type="InterPro" id="IPR012910">
    <property type="entry name" value="Plug_dom"/>
</dbReference>
<evidence type="ECO:0000313" key="16">
    <source>
        <dbReference type="EMBL" id="OFC70547.1"/>
    </source>
</evidence>
<dbReference type="Pfam" id="PF07715">
    <property type="entry name" value="Plug"/>
    <property type="match status" value="1"/>
</dbReference>
<evidence type="ECO:0000313" key="17">
    <source>
        <dbReference type="Proteomes" id="UP000175691"/>
    </source>
</evidence>
<evidence type="ECO:0000256" key="2">
    <source>
        <dbReference type="ARBA" id="ARBA00022448"/>
    </source>
</evidence>
<evidence type="ECO:0000259" key="14">
    <source>
        <dbReference type="Pfam" id="PF00593"/>
    </source>
</evidence>
<keyword evidence="5 11" id="KW-0812">Transmembrane</keyword>
<gene>
    <name evidence="16" type="ORF">BFC18_12365</name>
</gene>
<comment type="subcellular location">
    <subcellularLocation>
        <location evidence="1 11">Cell outer membrane</location>
        <topology evidence="1 11">Multi-pass membrane protein</topology>
    </subcellularLocation>
</comment>
<proteinExistence type="inferred from homology"/>
<accession>A0A1E7ZAP4</accession>
<dbReference type="InterPro" id="IPR039426">
    <property type="entry name" value="TonB-dep_rcpt-like"/>
</dbReference>
<protein>
    <recommendedName>
        <fullName evidence="18">TonB-dependent receptor</fullName>
    </recommendedName>
</protein>
<evidence type="ECO:0000256" key="11">
    <source>
        <dbReference type="PROSITE-ProRule" id="PRU01360"/>
    </source>
</evidence>
<evidence type="ECO:0008006" key="18">
    <source>
        <dbReference type="Google" id="ProtNLM"/>
    </source>
</evidence>
<evidence type="ECO:0000256" key="12">
    <source>
        <dbReference type="RuleBase" id="RU003357"/>
    </source>
</evidence>
<dbReference type="InterPro" id="IPR000531">
    <property type="entry name" value="Beta-barrel_TonB"/>
</dbReference>
<dbReference type="EMBL" id="MDHN01000028">
    <property type="protein sequence ID" value="OFC70547.1"/>
    <property type="molecule type" value="Genomic_DNA"/>
</dbReference>
<dbReference type="InterPro" id="IPR036942">
    <property type="entry name" value="Beta-barrel_TonB_sf"/>
</dbReference>
<evidence type="ECO:0000256" key="8">
    <source>
        <dbReference type="ARBA" id="ARBA00023077"/>
    </source>
</evidence>
<keyword evidence="8 12" id="KW-0798">TonB box</keyword>
<evidence type="ECO:0000256" key="5">
    <source>
        <dbReference type="ARBA" id="ARBA00022692"/>
    </source>
</evidence>
<feature type="signal peptide" evidence="13">
    <location>
        <begin position="1"/>
        <end position="21"/>
    </location>
</feature>
<dbReference type="Proteomes" id="UP000175691">
    <property type="component" value="Unassembled WGS sequence"/>
</dbReference>
<keyword evidence="10 11" id="KW-0998">Cell outer membrane</keyword>
<keyword evidence="6" id="KW-0408">Iron</keyword>
<evidence type="ECO:0000256" key="7">
    <source>
        <dbReference type="ARBA" id="ARBA00023065"/>
    </source>
</evidence>
<keyword evidence="9 11" id="KW-0472">Membrane</keyword>
<feature type="domain" description="TonB-dependent receptor-like beta-barrel" evidence="14">
    <location>
        <begin position="266"/>
        <end position="707"/>
    </location>
</feature>
<dbReference type="OrthoDB" id="7051185at2"/>
<keyword evidence="13" id="KW-0732">Signal</keyword>
<evidence type="ECO:0000256" key="1">
    <source>
        <dbReference type="ARBA" id="ARBA00004571"/>
    </source>
</evidence>
<dbReference type="AlphaFoldDB" id="A0A1E7ZAP4"/>
<comment type="similarity">
    <text evidence="11 12">Belongs to the TonB-dependent receptor family.</text>
</comment>
<dbReference type="Gene3D" id="2.40.170.20">
    <property type="entry name" value="TonB-dependent receptor, beta-barrel domain"/>
    <property type="match status" value="1"/>
</dbReference>